<dbReference type="Pfam" id="PF01381">
    <property type="entry name" value="HTH_3"/>
    <property type="match status" value="1"/>
</dbReference>
<name>A0ABT9PJX9_9ACTO</name>
<dbReference type="CDD" id="cd00093">
    <property type="entry name" value="HTH_XRE"/>
    <property type="match status" value="1"/>
</dbReference>
<protein>
    <submittedName>
        <fullName evidence="2">Transcriptional regulator with XRE-family HTH domain</fullName>
    </submittedName>
</protein>
<sequence length="77" mass="8495">MSIELEIKAEATRQQIKISDLAALIGTYPERLSRAFNGERALKTTELEKASKVLGVPASELMRRAEEYDTRQGGDAA</sequence>
<dbReference type="SUPFAM" id="SSF47413">
    <property type="entry name" value="lambda repressor-like DNA-binding domains"/>
    <property type="match status" value="1"/>
</dbReference>
<reference evidence="2 3" key="1">
    <citation type="submission" date="2023-07" db="EMBL/GenBank/DDBJ databases">
        <title>Sequencing the genomes of 1000 actinobacteria strains.</title>
        <authorList>
            <person name="Klenk H.-P."/>
        </authorList>
    </citation>
    <scope>NUCLEOTIDE SEQUENCE [LARGE SCALE GENOMIC DNA]</scope>
    <source>
        <strain evidence="2 3">DSM 19515</strain>
    </source>
</reference>
<dbReference type="Proteomes" id="UP001230145">
    <property type="component" value="Unassembled WGS sequence"/>
</dbReference>
<dbReference type="InterPro" id="IPR010982">
    <property type="entry name" value="Lambda_DNA-bd_dom_sf"/>
</dbReference>
<dbReference type="RefSeq" id="WP_307635125.1">
    <property type="nucleotide sequence ID" value="NZ_JAUSQL010000001.1"/>
</dbReference>
<feature type="domain" description="HTH cro/C1-type" evidence="1">
    <location>
        <begin position="7"/>
        <end position="61"/>
    </location>
</feature>
<comment type="caution">
    <text evidence="2">The sequence shown here is derived from an EMBL/GenBank/DDBJ whole genome shotgun (WGS) entry which is preliminary data.</text>
</comment>
<evidence type="ECO:0000313" key="2">
    <source>
        <dbReference type="EMBL" id="MDP9833031.1"/>
    </source>
</evidence>
<organism evidence="2 3">
    <name type="scientific">Trueperella abortisuis</name>
    <dbReference type="NCBI Taxonomy" id="445930"/>
    <lineage>
        <taxon>Bacteria</taxon>
        <taxon>Bacillati</taxon>
        <taxon>Actinomycetota</taxon>
        <taxon>Actinomycetes</taxon>
        <taxon>Actinomycetales</taxon>
        <taxon>Actinomycetaceae</taxon>
        <taxon>Trueperella</taxon>
    </lineage>
</organism>
<proteinExistence type="predicted"/>
<evidence type="ECO:0000259" key="1">
    <source>
        <dbReference type="PROSITE" id="PS50943"/>
    </source>
</evidence>
<dbReference type="EMBL" id="JAUSQL010000001">
    <property type="protein sequence ID" value="MDP9833031.1"/>
    <property type="molecule type" value="Genomic_DNA"/>
</dbReference>
<keyword evidence="3" id="KW-1185">Reference proteome</keyword>
<dbReference type="Gene3D" id="1.10.260.40">
    <property type="entry name" value="lambda repressor-like DNA-binding domains"/>
    <property type="match status" value="1"/>
</dbReference>
<dbReference type="InterPro" id="IPR001387">
    <property type="entry name" value="Cro/C1-type_HTH"/>
</dbReference>
<dbReference type="PROSITE" id="PS50943">
    <property type="entry name" value="HTH_CROC1"/>
    <property type="match status" value="1"/>
</dbReference>
<accession>A0ABT9PJX9</accession>
<evidence type="ECO:0000313" key="3">
    <source>
        <dbReference type="Proteomes" id="UP001230145"/>
    </source>
</evidence>
<gene>
    <name evidence="2" type="ORF">J2S45_001710</name>
</gene>
<dbReference type="SMART" id="SM00530">
    <property type="entry name" value="HTH_XRE"/>
    <property type="match status" value="1"/>
</dbReference>